<accession>A0A0H2RHU2</accession>
<dbReference type="EMBL" id="KQ086006">
    <property type="protein sequence ID" value="KLO11187.1"/>
    <property type="molecule type" value="Genomic_DNA"/>
</dbReference>
<dbReference type="AlphaFoldDB" id="A0A0H2RHU2"/>
<evidence type="ECO:0000313" key="2">
    <source>
        <dbReference type="EMBL" id="KLO11187.1"/>
    </source>
</evidence>
<sequence>MKMMVEGKDMTAVGVARRASSSLVVSSPRRRRRSSFNAIISFAKQRLGSFESTEIHFCFSVLAFIASQKTILEVLAATMRPTETFYMLDDVKICSSGCRLHNGVWRRSSQRMGLKSESTIFVLSVHHVRDAIDLMTLQPAKRFMKANALKEALDTVIGNREVVGNNISSAAMDDRLPSTPVSNSLEGPTSLSQGYSERRRRSGKYPENAGSLSGKHAEQFWAWRIDESSPRHQENKGVSGSDIVWLPLTTSIPGDIRSLFSKCKFDGNIRAAVQRDSRAGYEERAEEKEERARRHEIMDTQDTSNSQTVETPAQSVRDLEQLYDRNTLSIYGRQSQLDFSSRPIPVVLSWLNPLQETDDSKTTDVTIANIQDWTNNPNVVNSYGLRCIIDDIRLRGRSELPQDPSKTFSVKSVHIYCTFVHAVQVKIKIEDGEGGNYNMFIRYDWGSLDEVIGILKCRPLPF</sequence>
<dbReference type="InParanoid" id="A0A0H2RHU2"/>
<dbReference type="Proteomes" id="UP000053477">
    <property type="component" value="Unassembled WGS sequence"/>
</dbReference>
<evidence type="ECO:0000313" key="3">
    <source>
        <dbReference type="Proteomes" id="UP000053477"/>
    </source>
</evidence>
<keyword evidence="3" id="KW-1185">Reference proteome</keyword>
<feature type="region of interest" description="Disordered" evidence="1">
    <location>
        <begin position="278"/>
        <end position="313"/>
    </location>
</feature>
<protein>
    <submittedName>
        <fullName evidence="2">Uncharacterized protein</fullName>
    </submittedName>
</protein>
<reference evidence="2 3" key="1">
    <citation type="submission" date="2015-04" db="EMBL/GenBank/DDBJ databases">
        <title>Complete genome sequence of Schizopora paradoxa KUC8140, a cosmopolitan wood degrader in East Asia.</title>
        <authorList>
            <consortium name="DOE Joint Genome Institute"/>
            <person name="Min B."/>
            <person name="Park H."/>
            <person name="Jang Y."/>
            <person name="Kim J.-J."/>
            <person name="Kim K.H."/>
            <person name="Pangilinan J."/>
            <person name="Lipzen A."/>
            <person name="Riley R."/>
            <person name="Grigoriev I.V."/>
            <person name="Spatafora J.W."/>
            <person name="Choi I.-G."/>
        </authorList>
    </citation>
    <scope>NUCLEOTIDE SEQUENCE [LARGE SCALE GENOMIC DNA]</scope>
    <source>
        <strain evidence="2 3">KUC8140</strain>
    </source>
</reference>
<gene>
    <name evidence="2" type="ORF">SCHPADRAFT_975702</name>
</gene>
<organism evidence="2 3">
    <name type="scientific">Schizopora paradoxa</name>
    <dbReference type="NCBI Taxonomy" id="27342"/>
    <lineage>
        <taxon>Eukaryota</taxon>
        <taxon>Fungi</taxon>
        <taxon>Dikarya</taxon>
        <taxon>Basidiomycota</taxon>
        <taxon>Agaricomycotina</taxon>
        <taxon>Agaricomycetes</taxon>
        <taxon>Hymenochaetales</taxon>
        <taxon>Schizoporaceae</taxon>
        <taxon>Schizopora</taxon>
    </lineage>
</organism>
<feature type="compositionally biased region" description="Polar residues" evidence="1">
    <location>
        <begin position="300"/>
        <end position="313"/>
    </location>
</feature>
<name>A0A0H2RHU2_9AGAM</name>
<feature type="region of interest" description="Disordered" evidence="1">
    <location>
        <begin position="171"/>
        <end position="212"/>
    </location>
</feature>
<feature type="compositionally biased region" description="Polar residues" evidence="1">
    <location>
        <begin position="179"/>
        <end position="195"/>
    </location>
</feature>
<proteinExistence type="predicted"/>
<evidence type="ECO:0000256" key="1">
    <source>
        <dbReference type="SAM" id="MobiDB-lite"/>
    </source>
</evidence>
<feature type="compositionally biased region" description="Basic and acidic residues" evidence="1">
    <location>
        <begin position="278"/>
        <end position="298"/>
    </location>
</feature>